<dbReference type="PROSITE" id="PS50862">
    <property type="entry name" value="AA_TRNA_LIGASE_II"/>
    <property type="match status" value="1"/>
</dbReference>
<comment type="function">
    <text evidence="12">Catalyzes the attachment of serine to tRNA(Ser). Is also able to aminoacylate tRNA(Sec) with serine, to form the misacylated tRNA L-seryl-tRNA(Sec), which will be further converted into selenocysteinyl-tRNA(Sec).</text>
</comment>
<evidence type="ECO:0000256" key="6">
    <source>
        <dbReference type="ARBA" id="ARBA00022741"/>
    </source>
</evidence>
<name>A0A858PY14_9RICK</name>
<dbReference type="InterPro" id="IPR015866">
    <property type="entry name" value="Ser-tRNA-synth_1_N"/>
</dbReference>
<dbReference type="InterPro" id="IPR042103">
    <property type="entry name" value="SerRS_1_N_sf"/>
</dbReference>
<feature type="binding site" evidence="12 13">
    <location>
        <position position="282"/>
    </location>
    <ligand>
        <name>L-serine</name>
        <dbReference type="ChEBI" id="CHEBI:33384"/>
    </ligand>
</feature>
<comment type="subcellular location">
    <subcellularLocation>
        <location evidence="1 12">Cytoplasm</location>
    </subcellularLocation>
</comment>
<reference evidence="16 17" key="1">
    <citation type="journal article" date="2020" name="Pathogens">
        <title>First Whole Genome Sequence of Anaplasma platys, an Obligate Intracellular Rickettsial Pathogen of Dogs.</title>
        <authorList>
            <person name="Llanes A."/>
            <person name="Rajeev S."/>
        </authorList>
    </citation>
    <scope>NUCLEOTIDE SEQUENCE [LARGE SCALE GENOMIC DNA]</scope>
    <source>
        <strain evidence="16 17">S3</strain>
    </source>
</reference>
<dbReference type="GO" id="GO:0006434">
    <property type="term" value="P:seryl-tRNA aminoacylation"/>
    <property type="evidence" value="ECO:0007669"/>
    <property type="project" value="UniProtKB-UniRule"/>
</dbReference>
<evidence type="ECO:0000256" key="10">
    <source>
        <dbReference type="ARBA" id="ARBA00047929"/>
    </source>
</evidence>
<evidence type="ECO:0000313" key="16">
    <source>
        <dbReference type="EMBL" id="QJC27457.1"/>
    </source>
</evidence>
<evidence type="ECO:0000256" key="5">
    <source>
        <dbReference type="ARBA" id="ARBA00022598"/>
    </source>
</evidence>
<feature type="binding site" evidence="12">
    <location>
        <position position="384"/>
    </location>
    <ligand>
        <name>L-serine</name>
        <dbReference type="ChEBI" id="CHEBI:33384"/>
    </ligand>
</feature>
<feature type="binding site" evidence="13">
    <location>
        <position position="228"/>
    </location>
    <ligand>
        <name>L-serine</name>
        <dbReference type="ChEBI" id="CHEBI:33384"/>
    </ligand>
</feature>
<evidence type="ECO:0000256" key="11">
    <source>
        <dbReference type="ARBA" id="ARBA00048823"/>
    </source>
</evidence>
<dbReference type="EMBL" id="CP046391">
    <property type="protein sequence ID" value="QJC27457.1"/>
    <property type="molecule type" value="Genomic_DNA"/>
</dbReference>
<dbReference type="PRINTS" id="PR00981">
    <property type="entry name" value="TRNASYNTHSER"/>
</dbReference>
<feature type="binding site" evidence="13">
    <location>
        <position position="382"/>
    </location>
    <ligand>
        <name>L-serine</name>
        <dbReference type="ChEBI" id="CHEBI:33384"/>
    </ligand>
</feature>
<evidence type="ECO:0000313" key="17">
    <source>
        <dbReference type="Proteomes" id="UP000500930"/>
    </source>
</evidence>
<dbReference type="HAMAP" id="MF_00176">
    <property type="entry name" value="Ser_tRNA_synth_type1"/>
    <property type="match status" value="1"/>
</dbReference>
<dbReference type="InterPro" id="IPR002317">
    <property type="entry name" value="Ser-tRNA-ligase_type_1"/>
</dbReference>
<evidence type="ECO:0000256" key="3">
    <source>
        <dbReference type="ARBA" id="ARBA00010728"/>
    </source>
</evidence>
<keyword evidence="9 12" id="KW-0030">Aminoacyl-tRNA synthetase</keyword>
<dbReference type="Proteomes" id="UP000500930">
    <property type="component" value="Chromosome"/>
</dbReference>
<evidence type="ECO:0000256" key="12">
    <source>
        <dbReference type="HAMAP-Rule" id="MF_00176"/>
    </source>
</evidence>
<keyword evidence="17" id="KW-1185">Reference proteome</keyword>
<dbReference type="PANTHER" id="PTHR43697:SF1">
    <property type="entry name" value="SERINE--TRNA LIGASE"/>
    <property type="match status" value="1"/>
</dbReference>
<dbReference type="RefSeq" id="WP_169193096.1">
    <property type="nucleotide sequence ID" value="NZ_CP046391.1"/>
</dbReference>
<comment type="domain">
    <text evidence="12">Consists of two distinct domains, a catalytic core and a N-terminal extension that is involved in tRNA binding.</text>
</comment>
<dbReference type="GO" id="GO:0005524">
    <property type="term" value="F:ATP binding"/>
    <property type="evidence" value="ECO:0007669"/>
    <property type="project" value="UniProtKB-UniRule"/>
</dbReference>
<dbReference type="KEGG" id="aplt:ANPL_01770"/>
<comment type="similarity">
    <text evidence="3 12">Belongs to the class-II aminoacyl-tRNA synthetase family. Type-1 seryl-tRNA synthetase subfamily.</text>
</comment>
<evidence type="ECO:0000259" key="15">
    <source>
        <dbReference type="PROSITE" id="PS50862"/>
    </source>
</evidence>
<evidence type="ECO:0000256" key="8">
    <source>
        <dbReference type="ARBA" id="ARBA00022917"/>
    </source>
</evidence>
<evidence type="ECO:0000256" key="7">
    <source>
        <dbReference type="ARBA" id="ARBA00022840"/>
    </source>
</evidence>
<dbReference type="Gene3D" id="1.10.287.40">
    <property type="entry name" value="Serine-tRNA synthetase, tRNA binding domain"/>
    <property type="match status" value="1"/>
</dbReference>
<feature type="binding site" evidence="12">
    <location>
        <begin position="228"/>
        <end position="230"/>
    </location>
    <ligand>
        <name>L-serine</name>
        <dbReference type="ChEBI" id="CHEBI:33384"/>
    </ligand>
</feature>
<comment type="pathway">
    <text evidence="2 12">Aminoacyl-tRNA biosynthesis; selenocysteinyl-tRNA(Sec) biosynthesis; L-seryl-tRNA(Sec) from L-serine and tRNA(Sec): step 1/1.</text>
</comment>
<gene>
    <name evidence="12 16" type="primary">serS</name>
    <name evidence="16" type="ORF">ANPL_01770</name>
</gene>
<keyword evidence="8 12" id="KW-0648">Protein biosynthesis</keyword>
<keyword evidence="4 12" id="KW-0963">Cytoplasm</keyword>
<keyword evidence="6 12" id="KW-0547">Nucleotide-binding</keyword>
<dbReference type="UniPathway" id="UPA00906">
    <property type="reaction ID" value="UER00895"/>
</dbReference>
<dbReference type="InterPro" id="IPR045864">
    <property type="entry name" value="aa-tRNA-synth_II/BPL/LPL"/>
</dbReference>
<dbReference type="AlphaFoldDB" id="A0A858PY14"/>
<evidence type="ECO:0000256" key="14">
    <source>
        <dbReference type="PIRSR" id="PIRSR001529-2"/>
    </source>
</evidence>
<comment type="caution">
    <text evidence="12">Lacks conserved residue(s) required for the propagation of feature annotation.</text>
</comment>
<comment type="subunit">
    <text evidence="12">Homodimer. The tRNA molecule binds across the dimer.</text>
</comment>
<sequence length="428" mass="48395">MHDIDFIKNNPSIFDKAMESRGLLPIAGEIIELDNTRRQLLSELYALREQRNIIAKEVPLLMKKGLDCAQHVENSKSISSSIKTLEERLRDDRKLVDILHNLPNIPDDRVPLGKTADDNVEVRTCGKKRDFTFSIKPHYELGENLNLMDFRRATTLSGSRFSILSGQLAKIERSLANFMLEMHTQEFGYREIFHQALVNDQAMFNVGQLPKFALDSFKTTNDMRLVPTSEVILTNLVAESSVPYSSLPLRFTAYSQCFRAEAGSAGLDTRGMIRQHQFSKVELVSITEANQSDSELERMLHIAETVLSRLELPYRTMLLCSGDMGFSASMTYDIEVWMPAQNKYREVSSCSNCKDFQARRMTAKCFRVENQNKISSLVHTLNGSALAIGRTIAAILENYQNPDGSIAVPDALRKYMDTDKIVPSLPLP</sequence>
<comment type="catalytic activity">
    <reaction evidence="10 12">
        <text>tRNA(Sec) + L-serine + ATP = L-seryl-tRNA(Sec) + AMP + diphosphate + H(+)</text>
        <dbReference type="Rhea" id="RHEA:42580"/>
        <dbReference type="Rhea" id="RHEA-COMP:9742"/>
        <dbReference type="Rhea" id="RHEA-COMP:10128"/>
        <dbReference type="ChEBI" id="CHEBI:15378"/>
        <dbReference type="ChEBI" id="CHEBI:30616"/>
        <dbReference type="ChEBI" id="CHEBI:33019"/>
        <dbReference type="ChEBI" id="CHEBI:33384"/>
        <dbReference type="ChEBI" id="CHEBI:78442"/>
        <dbReference type="ChEBI" id="CHEBI:78533"/>
        <dbReference type="ChEBI" id="CHEBI:456215"/>
        <dbReference type="EC" id="6.1.1.11"/>
    </reaction>
</comment>
<dbReference type="PIRSF" id="PIRSF001529">
    <property type="entry name" value="Ser-tRNA-synth_IIa"/>
    <property type="match status" value="1"/>
</dbReference>
<proteinExistence type="inferred from homology"/>
<dbReference type="InterPro" id="IPR006195">
    <property type="entry name" value="aa-tRNA-synth_II"/>
</dbReference>
<dbReference type="GO" id="GO:0004828">
    <property type="term" value="F:serine-tRNA ligase activity"/>
    <property type="evidence" value="ECO:0007669"/>
    <property type="project" value="UniProtKB-UniRule"/>
</dbReference>
<organism evidence="16 17">
    <name type="scientific">Anaplasma platys</name>
    <dbReference type="NCBI Taxonomy" id="949"/>
    <lineage>
        <taxon>Bacteria</taxon>
        <taxon>Pseudomonadati</taxon>
        <taxon>Pseudomonadota</taxon>
        <taxon>Alphaproteobacteria</taxon>
        <taxon>Rickettsiales</taxon>
        <taxon>Anaplasmataceae</taxon>
        <taxon>Anaplasma</taxon>
    </lineage>
</organism>
<evidence type="ECO:0000256" key="1">
    <source>
        <dbReference type="ARBA" id="ARBA00004496"/>
    </source>
</evidence>
<evidence type="ECO:0000256" key="13">
    <source>
        <dbReference type="PIRSR" id="PIRSR001529-1"/>
    </source>
</evidence>
<evidence type="ECO:0000256" key="2">
    <source>
        <dbReference type="ARBA" id="ARBA00005045"/>
    </source>
</evidence>
<evidence type="ECO:0000256" key="9">
    <source>
        <dbReference type="ARBA" id="ARBA00023146"/>
    </source>
</evidence>
<dbReference type="SUPFAM" id="SSF46589">
    <property type="entry name" value="tRNA-binding arm"/>
    <property type="match status" value="1"/>
</dbReference>
<dbReference type="Gene3D" id="3.30.930.10">
    <property type="entry name" value="Bira Bifunctional Protein, Domain 2"/>
    <property type="match status" value="1"/>
</dbReference>
<dbReference type="PANTHER" id="PTHR43697">
    <property type="entry name" value="SERYL-TRNA SYNTHETASE"/>
    <property type="match status" value="1"/>
</dbReference>
<keyword evidence="7 12" id="KW-0067">ATP-binding</keyword>
<feature type="binding site" evidence="12 14">
    <location>
        <begin position="346"/>
        <end position="349"/>
    </location>
    <ligand>
        <name>ATP</name>
        <dbReference type="ChEBI" id="CHEBI:30616"/>
    </ligand>
</feature>
<feature type="binding site" evidence="12 14">
    <location>
        <begin position="259"/>
        <end position="261"/>
    </location>
    <ligand>
        <name>ATP</name>
        <dbReference type="ChEBI" id="CHEBI:30616"/>
    </ligand>
</feature>
<dbReference type="CDD" id="cd00770">
    <property type="entry name" value="SerRS_core"/>
    <property type="match status" value="1"/>
</dbReference>
<dbReference type="Pfam" id="PF00587">
    <property type="entry name" value="tRNA-synt_2b"/>
    <property type="match status" value="1"/>
</dbReference>
<comment type="catalytic activity">
    <reaction evidence="11 12">
        <text>tRNA(Ser) + L-serine + ATP = L-seryl-tRNA(Ser) + AMP + diphosphate + H(+)</text>
        <dbReference type="Rhea" id="RHEA:12292"/>
        <dbReference type="Rhea" id="RHEA-COMP:9669"/>
        <dbReference type="Rhea" id="RHEA-COMP:9703"/>
        <dbReference type="ChEBI" id="CHEBI:15378"/>
        <dbReference type="ChEBI" id="CHEBI:30616"/>
        <dbReference type="ChEBI" id="CHEBI:33019"/>
        <dbReference type="ChEBI" id="CHEBI:33384"/>
        <dbReference type="ChEBI" id="CHEBI:78442"/>
        <dbReference type="ChEBI" id="CHEBI:78533"/>
        <dbReference type="ChEBI" id="CHEBI:456215"/>
        <dbReference type="EC" id="6.1.1.11"/>
    </reaction>
</comment>
<dbReference type="InterPro" id="IPR002314">
    <property type="entry name" value="aa-tRNA-synt_IIb"/>
</dbReference>
<keyword evidence="5 12" id="KW-0436">Ligase</keyword>
<protein>
    <recommendedName>
        <fullName evidence="12">Serine--tRNA ligase</fullName>
        <ecNumber evidence="12">6.1.1.11</ecNumber>
    </recommendedName>
    <alternativeName>
        <fullName evidence="12">Seryl-tRNA synthetase</fullName>
        <shortName evidence="12">SerRS</shortName>
    </alternativeName>
    <alternativeName>
        <fullName evidence="12">Seryl-tRNA(Ser/Sec) synthetase</fullName>
    </alternativeName>
</protein>
<feature type="domain" description="Aminoacyl-transfer RNA synthetases class-II family profile" evidence="15">
    <location>
        <begin position="170"/>
        <end position="409"/>
    </location>
</feature>
<dbReference type="EC" id="6.1.1.11" evidence="12"/>
<dbReference type="NCBIfam" id="TIGR00414">
    <property type="entry name" value="serS"/>
    <property type="match status" value="1"/>
</dbReference>
<dbReference type="InterPro" id="IPR010978">
    <property type="entry name" value="tRNA-bd_arm"/>
</dbReference>
<evidence type="ECO:0000256" key="4">
    <source>
        <dbReference type="ARBA" id="ARBA00022490"/>
    </source>
</evidence>
<dbReference type="Pfam" id="PF02403">
    <property type="entry name" value="Seryl_tRNA_N"/>
    <property type="match status" value="1"/>
</dbReference>
<dbReference type="SUPFAM" id="SSF55681">
    <property type="entry name" value="Class II aaRS and biotin synthetases"/>
    <property type="match status" value="1"/>
</dbReference>
<accession>A0A858PY14</accession>
<dbReference type="GO" id="GO:0016260">
    <property type="term" value="P:selenocysteine biosynthetic process"/>
    <property type="evidence" value="ECO:0007669"/>
    <property type="project" value="UniProtKB-UniRule"/>
</dbReference>
<dbReference type="GO" id="GO:0005737">
    <property type="term" value="C:cytoplasm"/>
    <property type="evidence" value="ECO:0007669"/>
    <property type="project" value="UniProtKB-SubCell"/>
</dbReference>
<feature type="binding site" evidence="13">
    <location>
        <position position="259"/>
    </location>
    <ligand>
        <name>L-serine</name>
        <dbReference type="ChEBI" id="CHEBI:33384"/>
    </ligand>
</feature>
<dbReference type="InterPro" id="IPR033729">
    <property type="entry name" value="SerRS_core"/>
</dbReference>